<gene>
    <name evidence="2" type="ORF">AVEN_11169_1</name>
</gene>
<evidence type="ECO:0000313" key="3">
    <source>
        <dbReference type="Proteomes" id="UP000499080"/>
    </source>
</evidence>
<sequence>MGRSTKTCSRKRKFCGNQYSSSMSNVNTSVVVSAEQKENKQRHTYNKLTGNRILDIEILMNVFSILFCPVCSKANLFLFEDSVFGLCSNLTLKCNSSNCDFVKAFSTSKKYNKLSEINIRIVYGLRLIGRGFSAAVKLCSTLNVPNLSKMAYRSLEKRILPAVTEVAKKAMGDAAQEVKTLKNSQENVTRCGVSVDGTWQRRGYSSLNGCVSVLSIDTGKILDVEIMSQYCRTCKKLQGVQKHVKSSKHNCSNRKGSSANMESVGAYRIFERSQSSHQLLYTDYYGDGDSKAYETVKNIYDETTINKLECIGHIQKRVGTRLRKLKNKTPSVRGKGKLTDKFIDKLQNYYGIAIRSNVGNLENMQRTVISAFYHCCSSSRQLMHGQCPEGKESWCRYQRHQATTPGKKYIETSTGLPKSVINSVKTVYLELCDQSLLEKCLHGKTQNSNESFNGVIWSIIPKETFVELTTLRLGVYIAAIQFNKGFSGLLEVLDKMQISPGHITNDSFQIIDKIRMADLKRHSQSSTKQRRKKLRAIRKKKFSYAEEKEGITYKSGEF</sequence>
<accession>A0A4Y2M3Q3</accession>
<comment type="caution">
    <text evidence="2">The sequence shown here is derived from an EMBL/GenBank/DDBJ whole genome shotgun (WGS) entry which is preliminary data.</text>
</comment>
<feature type="domain" description="Mutator-like transposase" evidence="1">
    <location>
        <begin position="50"/>
        <end position="395"/>
    </location>
</feature>
<protein>
    <recommendedName>
        <fullName evidence="1">Mutator-like transposase domain-containing protein</fullName>
    </recommendedName>
</protein>
<evidence type="ECO:0000313" key="2">
    <source>
        <dbReference type="EMBL" id="GBN21688.1"/>
    </source>
</evidence>
<dbReference type="AlphaFoldDB" id="A0A4Y2M3Q3"/>
<dbReference type="PANTHER" id="PTHR33309">
    <property type="entry name" value="KERATIN, ULTRA HIGH-SULFUR MATRIX PROTEIN-LIKE"/>
    <property type="match status" value="1"/>
</dbReference>
<dbReference type="OrthoDB" id="6427993at2759"/>
<dbReference type="Pfam" id="PF20700">
    <property type="entry name" value="Mutator"/>
    <property type="match status" value="1"/>
</dbReference>
<dbReference type="PANTHER" id="PTHR33309:SF3">
    <property type="entry name" value="CCHC-TYPE DOMAIN-CONTAINING PROTEIN"/>
    <property type="match status" value="1"/>
</dbReference>
<dbReference type="InterPro" id="IPR049012">
    <property type="entry name" value="Mutator_transp_dom"/>
</dbReference>
<dbReference type="Proteomes" id="UP000499080">
    <property type="component" value="Unassembled WGS sequence"/>
</dbReference>
<evidence type="ECO:0000259" key="1">
    <source>
        <dbReference type="Pfam" id="PF20700"/>
    </source>
</evidence>
<keyword evidence="3" id="KW-1185">Reference proteome</keyword>
<reference evidence="2 3" key="1">
    <citation type="journal article" date="2019" name="Sci. Rep.">
        <title>Orb-weaving spider Araneus ventricosus genome elucidates the spidroin gene catalogue.</title>
        <authorList>
            <person name="Kono N."/>
            <person name="Nakamura H."/>
            <person name="Ohtoshi R."/>
            <person name="Moran D.A.P."/>
            <person name="Shinohara A."/>
            <person name="Yoshida Y."/>
            <person name="Fujiwara M."/>
            <person name="Mori M."/>
            <person name="Tomita M."/>
            <person name="Arakawa K."/>
        </authorList>
    </citation>
    <scope>NUCLEOTIDE SEQUENCE [LARGE SCALE GENOMIC DNA]</scope>
</reference>
<name>A0A4Y2M3Q3_ARAVE</name>
<organism evidence="2 3">
    <name type="scientific">Araneus ventricosus</name>
    <name type="common">Orbweaver spider</name>
    <name type="synonym">Epeira ventricosa</name>
    <dbReference type="NCBI Taxonomy" id="182803"/>
    <lineage>
        <taxon>Eukaryota</taxon>
        <taxon>Metazoa</taxon>
        <taxon>Ecdysozoa</taxon>
        <taxon>Arthropoda</taxon>
        <taxon>Chelicerata</taxon>
        <taxon>Arachnida</taxon>
        <taxon>Araneae</taxon>
        <taxon>Araneomorphae</taxon>
        <taxon>Entelegynae</taxon>
        <taxon>Araneoidea</taxon>
        <taxon>Araneidae</taxon>
        <taxon>Araneus</taxon>
    </lineage>
</organism>
<dbReference type="EMBL" id="BGPR01006766">
    <property type="protein sequence ID" value="GBN21688.1"/>
    <property type="molecule type" value="Genomic_DNA"/>
</dbReference>
<proteinExistence type="predicted"/>